<organism evidence="1 2">
    <name type="scientific">Holdemanella biformis DSM 3989</name>
    <dbReference type="NCBI Taxonomy" id="518637"/>
    <lineage>
        <taxon>Bacteria</taxon>
        <taxon>Bacillati</taxon>
        <taxon>Bacillota</taxon>
        <taxon>Erysipelotrichia</taxon>
        <taxon>Erysipelotrichales</taxon>
        <taxon>Erysipelotrichaceae</taxon>
        <taxon>Holdemanella</taxon>
    </lineage>
</organism>
<protein>
    <submittedName>
        <fullName evidence="1">Uncharacterized protein</fullName>
    </submittedName>
</protein>
<accession>B7CDI6</accession>
<dbReference type="AlphaFoldDB" id="B7CDI6"/>
<keyword evidence="2" id="KW-1185">Reference proteome</keyword>
<comment type="caution">
    <text evidence="1">The sequence shown here is derived from an EMBL/GenBank/DDBJ whole genome shotgun (WGS) entry which is preliminary data.</text>
</comment>
<dbReference type="Proteomes" id="UP000004315">
    <property type="component" value="Unassembled WGS sequence"/>
</dbReference>
<gene>
    <name evidence="1" type="ORF">EUBIFOR_02269</name>
</gene>
<reference evidence="1 2" key="1">
    <citation type="submission" date="2008-11" db="EMBL/GenBank/DDBJ databases">
        <title>Draft genome sequence of Eubacterium biforme (DSM 3989).</title>
        <authorList>
            <person name="Sudarsanam P."/>
            <person name="Ley R."/>
            <person name="Guruge J."/>
            <person name="Turnbaugh P.J."/>
            <person name="Mahowald M."/>
            <person name="Liep D."/>
            <person name="Gordon J."/>
        </authorList>
    </citation>
    <scope>NUCLEOTIDE SEQUENCE [LARGE SCALE GENOMIC DNA]</scope>
    <source>
        <strain evidence="1 2">DSM 3989</strain>
    </source>
</reference>
<evidence type="ECO:0000313" key="2">
    <source>
        <dbReference type="Proteomes" id="UP000004315"/>
    </source>
</evidence>
<dbReference type="OrthoDB" id="1654664at2"/>
<evidence type="ECO:0000313" key="1">
    <source>
        <dbReference type="EMBL" id="EEC89175.1"/>
    </source>
</evidence>
<name>B7CDI6_9FIRM</name>
<sequence length="176" mass="19639">MRSLKKKLLTILSLSLFIVLAGNYNVLAKMEENGKNSNNACGVLTSEEPILNKEYVNENGETVQHFEDNTQVVYHKDGTITVYSPFGPKPENENMRMGWVAIGKAILKFVAGVISACSSYDYITGHDICRTVLSYIPKPTKTEYSVDGLYHPGKIPGCEPSNSLPCNSGYWEYRVY</sequence>
<dbReference type="eggNOG" id="ENOG50334Y0">
    <property type="taxonomic scope" value="Bacteria"/>
</dbReference>
<dbReference type="EMBL" id="ABYT01000116">
    <property type="protein sequence ID" value="EEC89175.1"/>
    <property type="molecule type" value="Genomic_DNA"/>
</dbReference>
<proteinExistence type="predicted"/>
<dbReference type="HOGENOM" id="CLU_1592019_0_0_9"/>